<proteinExistence type="predicted"/>
<keyword evidence="2" id="KW-0723">Serine/threonine-protein kinase</keyword>
<evidence type="ECO:0000256" key="6">
    <source>
        <dbReference type="ARBA" id="ARBA00022777"/>
    </source>
</evidence>
<dbReference type="PROSITE" id="PS00107">
    <property type="entry name" value="PROTEIN_KINASE_ATP"/>
    <property type="match status" value="1"/>
</dbReference>
<dbReference type="PANTHER" id="PTHR46008:SF25">
    <property type="entry name" value="PROTEIN KINASE DOMAIN-CONTAINING PROTEIN"/>
    <property type="match status" value="1"/>
</dbReference>
<evidence type="ECO:0000313" key="12">
    <source>
        <dbReference type="Proteomes" id="UP001174677"/>
    </source>
</evidence>
<dbReference type="InterPro" id="IPR025287">
    <property type="entry name" value="WAK_GUB"/>
</dbReference>
<accession>A0ABQ9M6D9</accession>
<dbReference type="InterPro" id="IPR008271">
    <property type="entry name" value="Ser/Thr_kinase_AS"/>
</dbReference>
<keyword evidence="9" id="KW-0472">Membrane</keyword>
<name>A0ABQ9M6D9_HEVBR</name>
<evidence type="ECO:0000313" key="11">
    <source>
        <dbReference type="EMBL" id="KAJ9175766.1"/>
    </source>
</evidence>
<dbReference type="SUPFAM" id="SSF56112">
    <property type="entry name" value="Protein kinase-like (PK-like)"/>
    <property type="match status" value="1"/>
</dbReference>
<reference evidence="11 12" key="1">
    <citation type="journal article" date="2023" name="Plant Biotechnol. J.">
        <title>Chromosome-level wild Hevea brasiliensis genome provides new tools for genomic-assisted breeding and valuable loci to elevate rubber yield.</title>
        <authorList>
            <person name="Cheng H."/>
            <person name="Song X."/>
            <person name="Hu Y."/>
            <person name="Wu T."/>
            <person name="Yang Q."/>
            <person name="An Z."/>
            <person name="Feng S."/>
            <person name="Deng Z."/>
            <person name="Wu W."/>
            <person name="Zeng X."/>
            <person name="Tu M."/>
            <person name="Wang X."/>
            <person name="Huang H."/>
        </authorList>
    </citation>
    <scope>NUCLEOTIDE SEQUENCE [LARGE SCALE GENOMIC DNA]</scope>
    <source>
        <strain evidence="11">MT/VB/25A 57/8</strain>
    </source>
</reference>
<evidence type="ECO:0000259" key="10">
    <source>
        <dbReference type="PROSITE" id="PS50011"/>
    </source>
</evidence>
<keyword evidence="12" id="KW-1185">Reference proteome</keyword>
<evidence type="ECO:0000256" key="4">
    <source>
        <dbReference type="ARBA" id="ARBA00022729"/>
    </source>
</evidence>
<feature type="transmembrane region" description="Helical" evidence="9">
    <location>
        <begin position="297"/>
        <end position="320"/>
    </location>
</feature>
<sequence>MASTLFCLALYIYILPTTQLKAFIFMEPTPRNQLFLVAVLLLSAATCVFSAKKCPNCGLTSVPYPLSTQPTCGDQSYKIRCDAGVLIFDTLNNSYPIISINPSNQRLVIQPANLLPNTCISSDFIHLGIQLNSSLPFNITGDNTVMLFNCSESILDHPLDCSTSSLCHLYVKGEEYSQCRDSRLCCTFKAGGSASAHRIRVREKGCRAYRSFIGLDWGWPVDKWPDPGVEIQWVLPLEPVCESQVDCDADSTCEPNRADGVKRCYCKVGLQWNPIQGICSQTGGCQSPGGCSRQKKIALIVGLTFGLSALVLVITIAILLHKRYKRIREAQERLARHCEEILSVDGSKTAKLFKSKEIKKATDNFSKDCLIGAGGYGEVYKGCLEDGTVVAVKCAKIGNIKGTDQLLNEVRILCQVNHRSLVHLLGCCVELEQPILVYEYIQNGTLLDHLQGLGHGGKSQLSWIHRLRIAQDTAECLSYLHNSAVPPIYHRDIKSSNILLNDKLNAKISDFGLSRLACSDLSHISTCAQGTIGYLDPEYFRKFQLTDKSDVYSFGVVLLELLTSLRAIDFSRGEDNVNLAIFVQRMIEKETLIDVIDPMLREVSSNLELESMNALALLALACLEEKRENRPSMKEVAEDVEYILNIVITENYVEN</sequence>
<dbReference type="EMBL" id="JARPOI010000008">
    <property type="protein sequence ID" value="KAJ9175766.1"/>
    <property type="molecule type" value="Genomic_DNA"/>
</dbReference>
<dbReference type="Gene3D" id="1.10.510.10">
    <property type="entry name" value="Transferase(Phosphotransferase) domain 1"/>
    <property type="match status" value="1"/>
</dbReference>
<dbReference type="Pfam" id="PF13947">
    <property type="entry name" value="GUB_WAK_bind"/>
    <property type="match status" value="1"/>
</dbReference>
<dbReference type="PROSITE" id="PS00108">
    <property type="entry name" value="PROTEIN_KINASE_ST"/>
    <property type="match status" value="1"/>
</dbReference>
<evidence type="ECO:0000256" key="3">
    <source>
        <dbReference type="ARBA" id="ARBA00022679"/>
    </source>
</evidence>
<comment type="subcellular location">
    <subcellularLocation>
        <location evidence="1">Membrane</location>
        <topology evidence="1">Single-pass membrane protein</topology>
    </subcellularLocation>
</comment>
<dbReference type="InterPro" id="IPR011009">
    <property type="entry name" value="Kinase-like_dom_sf"/>
</dbReference>
<organism evidence="11 12">
    <name type="scientific">Hevea brasiliensis</name>
    <name type="common">Para rubber tree</name>
    <name type="synonym">Siphonia brasiliensis</name>
    <dbReference type="NCBI Taxonomy" id="3981"/>
    <lineage>
        <taxon>Eukaryota</taxon>
        <taxon>Viridiplantae</taxon>
        <taxon>Streptophyta</taxon>
        <taxon>Embryophyta</taxon>
        <taxon>Tracheophyta</taxon>
        <taxon>Spermatophyta</taxon>
        <taxon>Magnoliopsida</taxon>
        <taxon>eudicotyledons</taxon>
        <taxon>Gunneridae</taxon>
        <taxon>Pentapetalae</taxon>
        <taxon>rosids</taxon>
        <taxon>fabids</taxon>
        <taxon>Malpighiales</taxon>
        <taxon>Euphorbiaceae</taxon>
        <taxon>Crotonoideae</taxon>
        <taxon>Micrandreae</taxon>
        <taxon>Hevea</taxon>
    </lineage>
</organism>
<dbReference type="Gene3D" id="3.30.200.20">
    <property type="entry name" value="Phosphorylase Kinase, domain 1"/>
    <property type="match status" value="1"/>
</dbReference>
<dbReference type="PROSITE" id="PS50011">
    <property type="entry name" value="PROTEIN_KINASE_DOM"/>
    <property type="match status" value="1"/>
</dbReference>
<dbReference type="InterPro" id="IPR017441">
    <property type="entry name" value="Protein_kinase_ATP_BS"/>
</dbReference>
<evidence type="ECO:0000256" key="1">
    <source>
        <dbReference type="ARBA" id="ARBA00004167"/>
    </source>
</evidence>
<dbReference type="InterPro" id="IPR001245">
    <property type="entry name" value="Ser-Thr/Tyr_kinase_cat_dom"/>
</dbReference>
<dbReference type="SMART" id="SM00220">
    <property type="entry name" value="S_TKc"/>
    <property type="match status" value="1"/>
</dbReference>
<dbReference type="Proteomes" id="UP001174677">
    <property type="component" value="Chromosome 8"/>
</dbReference>
<keyword evidence="5 8" id="KW-0547">Nucleotide-binding</keyword>
<evidence type="ECO:0000256" key="2">
    <source>
        <dbReference type="ARBA" id="ARBA00022527"/>
    </source>
</evidence>
<dbReference type="InterPro" id="IPR000719">
    <property type="entry name" value="Prot_kinase_dom"/>
</dbReference>
<keyword evidence="4" id="KW-0732">Signal</keyword>
<dbReference type="PANTHER" id="PTHR46008">
    <property type="entry name" value="LEAF RUST 10 DISEASE-RESISTANCE LOCUS RECEPTOR-LIKE PROTEIN KINASE-LIKE 1.4"/>
    <property type="match status" value="1"/>
</dbReference>
<feature type="binding site" evidence="8">
    <location>
        <position position="393"/>
    </location>
    <ligand>
        <name>ATP</name>
        <dbReference type="ChEBI" id="CHEBI:30616"/>
    </ligand>
</feature>
<evidence type="ECO:0000256" key="9">
    <source>
        <dbReference type="SAM" id="Phobius"/>
    </source>
</evidence>
<protein>
    <recommendedName>
        <fullName evidence="10">Protein kinase domain-containing protein</fullName>
    </recommendedName>
</protein>
<gene>
    <name evidence="11" type="ORF">P3X46_014286</name>
</gene>
<evidence type="ECO:0000256" key="7">
    <source>
        <dbReference type="ARBA" id="ARBA00022840"/>
    </source>
</evidence>
<keyword evidence="7 8" id="KW-0067">ATP-binding</keyword>
<keyword evidence="3" id="KW-0808">Transferase</keyword>
<keyword evidence="6" id="KW-0418">Kinase</keyword>
<comment type="caution">
    <text evidence="11">The sequence shown here is derived from an EMBL/GenBank/DDBJ whole genome shotgun (WGS) entry which is preliminary data.</text>
</comment>
<feature type="domain" description="Protein kinase" evidence="10">
    <location>
        <begin position="365"/>
        <end position="643"/>
    </location>
</feature>
<feature type="transmembrane region" description="Helical" evidence="9">
    <location>
        <begin position="32"/>
        <end position="51"/>
    </location>
</feature>
<evidence type="ECO:0000256" key="8">
    <source>
        <dbReference type="PROSITE-ProRule" id="PRU10141"/>
    </source>
</evidence>
<keyword evidence="9" id="KW-1133">Transmembrane helix</keyword>
<dbReference type="Pfam" id="PF07714">
    <property type="entry name" value="PK_Tyr_Ser-Thr"/>
    <property type="match status" value="1"/>
</dbReference>
<keyword evidence="9" id="KW-0812">Transmembrane</keyword>
<evidence type="ECO:0000256" key="5">
    <source>
        <dbReference type="ARBA" id="ARBA00022741"/>
    </source>
</evidence>